<feature type="signal peptide" evidence="1">
    <location>
        <begin position="1"/>
        <end position="24"/>
    </location>
</feature>
<accession>A0A8J5H2C5</accession>
<protein>
    <submittedName>
        <fullName evidence="2">Uncharacterized protein</fullName>
    </submittedName>
</protein>
<keyword evidence="3" id="KW-1185">Reference proteome</keyword>
<gene>
    <name evidence="2" type="ORF">ZIOFF_024418</name>
</gene>
<feature type="chain" id="PRO_5035239420" evidence="1">
    <location>
        <begin position="25"/>
        <end position="55"/>
    </location>
</feature>
<dbReference type="EMBL" id="JACMSC010000007">
    <property type="protein sequence ID" value="KAG6514079.1"/>
    <property type="molecule type" value="Genomic_DNA"/>
</dbReference>
<keyword evidence="1" id="KW-0732">Signal</keyword>
<comment type="caution">
    <text evidence="2">The sequence shown here is derived from an EMBL/GenBank/DDBJ whole genome shotgun (WGS) entry which is preliminary data.</text>
</comment>
<proteinExistence type="predicted"/>
<name>A0A8J5H2C5_ZINOF</name>
<evidence type="ECO:0000256" key="1">
    <source>
        <dbReference type="SAM" id="SignalP"/>
    </source>
</evidence>
<dbReference type="AlphaFoldDB" id="A0A8J5H2C5"/>
<evidence type="ECO:0000313" key="2">
    <source>
        <dbReference type="EMBL" id="KAG6514079.1"/>
    </source>
</evidence>
<organism evidence="2 3">
    <name type="scientific">Zingiber officinale</name>
    <name type="common">Ginger</name>
    <name type="synonym">Amomum zingiber</name>
    <dbReference type="NCBI Taxonomy" id="94328"/>
    <lineage>
        <taxon>Eukaryota</taxon>
        <taxon>Viridiplantae</taxon>
        <taxon>Streptophyta</taxon>
        <taxon>Embryophyta</taxon>
        <taxon>Tracheophyta</taxon>
        <taxon>Spermatophyta</taxon>
        <taxon>Magnoliopsida</taxon>
        <taxon>Liliopsida</taxon>
        <taxon>Zingiberales</taxon>
        <taxon>Zingiberaceae</taxon>
        <taxon>Zingiber</taxon>
    </lineage>
</organism>
<reference evidence="2 3" key="1">
    <citation type="submission" date="2020-08" db="EMBL/GenBank/DDBJ databases">
        <title>Plant Genome Project.</title>
        <authorList>
            <person name="Zhang R.-G."/>
        </authorList>
    </citation>
    <scope>NUCLEOTIDE SEQUENCE [LARGE SCALE GENOMIC DNA]</scope>
    <source>
        <tissue evidence="2">Rhizome</tissue>
    </source>
</reference>
<sequence>MIFAADSKSLFFLCLAALVPKGLKVSTWPSAITARKWTTKDASHVSSNLRRSIFW</sequence>
<dbReference type="Proteomes" id="UP000734854">
    <property type="component" value="Unassembled WGS sequence"/>
</dbReference>
<evidence type="ECO:0000313" key="3">
    <source>
        <dbReference type="Proteomes" id="UP000734854"/>
    </source>
</evidence>